<organism evidence="2">
    <name type="scientific">marine metagenome</name>
    <dbReference type="NCBI Taxonomy" id="408172"/>
    <lineage>
        <taxon>unclassified sequences</taxon>
        <taxon>metagenomes</taxon>
        <taxon>ecological metagenomes</taxon>
    </lineage>
</organism>
<dbReference type="Pfam" id="PF06170">
    <property type="entry name" value="DUF983"/>
    <property type="match status" value="1"/>
</dbReference>
<name>A0A382E6J9_9ZZZZ</name>
<proteinExistence type="predicted"/>
<keyword evidence="1" id="KW-0812">Transmembrane</keyword>
<evidence type="ECO:0008006" key="3">
    <source>
        <dbReference type="Google" id="ProtNLM"/>
    </source>
</evidence>
<keyword evidence="1" id="KW-1133">Transmembrane helix</keyword>
<sequence length="82" mass="9391">MDPSFVLVLLRSFMKKCPQCGKGKIFSSYLKLFKNCSNCEEEFSGFRTDDFGPWLTIILAGHIIVPLVLFVEQNYAPALWLQ</sequence>
<evidence type="ECO:0000313" key="2">
    <source>
        <dbReference type="EMBL" id="SVB45497.1"/>
    </source>
</evidence>
<protein>
    <recommendedName>
        <fullName evidence="3">DUF983 domain-containing protein</fullName>
    </recommendedName>
</protein>
<accession>A0A382E6J9</accession>
<gene>
    <name evidence="2" type="ORF">METZ01_LOCUS198351</name>
</gene>
<evidence type="ECO:0000256" key="1">
    <source>
        <dbReference type="SAM" id="Phobius"/>
    </source>
</evidence>
<feature type="transmembrane region" description="Helical" evidence="1">
    <location>
        <begin position="51"/>
        <end position="71"/>
    </location>
</feature>
<dbReference type="AlphaFoldDB" id="A0A382E6J9"/>
<reference evidence="2" key="1">
    <citation type="submission" date="2018-05" db="EMBL/GenBank/DDBJ databases">
        <authorList>
            <person name="Lanie J.A."/>
            <person name="Ng W.-L."/>
            <person name="Kazmierczak K.M."/>
            <person name="Andrzejewski T.M."/>
            <person name="Davidsen T.M."/>
            <person name="Wayne K.J."/>
            <person name="Tettelin H."/>
            <person name="Glass J.I."/>
            <person name="Rusch D."/>
            <person name="Podicherti R."/>
            <person name="Tsui H.-C.T."/>
            <person name="Winkler M.E."/>
        </authorList>
    </citation>
    <scope>NUCLEOTIDE SEQUENCE</scope>
</reference>
<dbReference type="EMBL" id="UINC01042621">
    <property type="protein sequence ID" value="SVB45497.1"/>
    <property type="molecule type" value="Genomic_DNA"/>
</dbReference>
<keyword evidence="1" id="KW-0472">Membrane</keyword>
<dbReference type="InterPro" id="IPR009325">
    <property type="entry name" value="DUF983"/>
</dbReference>
<feature type="non-terminal residue" evidence="2">
    <location>
        <position position="82"/>
    </location>
</feature>